<gene>
    <name evidence="2" type="primary">LOC102808221</name>
</gene>
<dbReference type="GeneID" id="102808221"/>
<protein>
    <submittedName>
        <fullName evidence="2">Uncharacterized protein LOC102808221</fullName>
    </submittedName>
</protein>
<reference evidence="2" key="1">
    <citation type="submission" date="2025-08" db="UniProtKB">
        <authorList>
            <consortium name="RefSeq"/>
        </authorList>
    </citation>
    <scope>IDENTIFICATION</scope>
    <source>
        <tissue evidence="2">Testes</tissue>
    </source>
</reference>
<keyword evidence="1" id="KW-1185">Reference proteome</keyword>
<accession>A0ABM0MCA6</accession>
<dbReference type="Gene3D" id="1.10.510.10">
    <property type="entry name" value="Transferase(Phosphotransferase) domain 1"/>
    <property type="match status" value="1"/>
</dbReference>
<feature type="non-terminal residue" evidence="2">
    <location>
        <position position="242"/>
    </location>
</feature>
<dbReference type="RefSeq" id="XP_006817647.1">
    <property type="nucleotide sequence ID" value="XM_006817584.1"/>
</dbReference>
<evidence type="ECO:0000313" key="1">
    <source>
        <dbReference type="Proteomes" id="UP000694865"/>
    </source>
</evidence>
<sequence>IVNHRLRFKRHPCMNHSLFELLMTCMDNDPLRRPDMVTIHRRLDEITDNTNTYPSETTDQHHHGHSDDEYVYCTKNNQKNPSHCKDVDSHIQGLELTKNRRESPYKEVELPYKELDLPYKLKGLETLYRKSYHMTSHPPPPDLLPTGHHTRALLIKEDIVDIDHIIMKQDKLECDEKSLTPEDKPEVFGQVIENSMDTTPNCLSEKLPDGMGDFYLQDVMPSINCCTYVTEVKGLMYERKYL</sequence>
<dbReference type="Proteomes" id="UP000694865">
    <property type="component" value="Unplaced"/>
</dbReference>
<proteinExistence type="predicted"/>
<name>A0ABM0MCA6_SACKO</name>
<evidence type="ECO:0000313" key="2">
    <source>
        <dbReference type="RefSeq" id="XP_006817647.1"/>
    </source>
</evidence>
<feature type="non-terminal residue" evidence="2">
    <location>
        <position position="1"/>
    </location>
</feature>
<organism evidence="1 2">
    <name type="scientific">Saccoglossus kowalevskii</name>
    <name type="common">Acorn worm</name>
    <dbReference type="NCBI Taxonomy" id="10224"/>
    <lineage>
        <taxon>Eukaryota</taxon>
        <taxon>Metazoa</taxon>
        <taxon>Hemichordata</taxon>
        <taxon>Enteropneusta</taxon>
        <taxon>Harrimaniidae</taxon>
        <taxon>Saccoglossus</taxon>
    </lineage>
</organism>